<dbReference type="KEGG" id="pact:CA264_11510"/>
<dbReference type="Pfam" id="PF16344">
    <property type="entry name" value="FecR_C"/>
    <property type="match status" value="1"/>
</dbReference>
<keyword evidence="1" id="KW-1133">Transmembrane helix</keyword>
<evidence type="ECO:0000256" key="1">
    <source>
        <dbReference type="SAM" id="Phobius"/>
    </source>
</evidence>
<dbReference type="InterPro" id="IPR006860">
    <property type="entry name" value="FecR"/>
</dbReference>
<reference evidence="5" key="1">
    <citation type="submission" date="2017-05" db="EMBL/GenBank/DDBJ databases">
        <authorList>
            <person name="Ray J."/>
            <person name="Price M."/>
            <person name="Deutschbauer A."/>
        </authorList>
    </citation>
    <scope>NUCLEOTIDE SEQUENCE [LARGE SCALE GENOMIC DNA]</scope>
    <source>
        <strain evidence="5">DSM 19842</strain>
    </source>
</reference>
<proteinExistence type="predicted"/>
<dbReference type="InterPro" id="IPR012373">
    <property type="entry name" value="Ferrdict_sens_TM"/>
</dbReference>
<dbReference type="Pfam" id="PF04773">
    <property type="entry name" value="FecR"/>
    <property type="match status" value="1"/>
</dbReference>
<dbReference type="Gene3D" id="2.60.120.1440">
    <property type="match status" value="1"/>
</dbReference>
<keyword evidence="5" id="KW-1185">Reference proteome</keyword>
<dbReference type="InterPro" id="IPR032508">
    <property type="entry name" value="FecR_C"/>
</dbReference>
<evidence type="ECO:0008006" key="6">
    <source>
        <dbReference type="Google" id="ProtNLM"/>
    </source>
</evidence>
<dbReference type="PANTHER" id="PTHR30273">
    <property type="entry name" value="PERIPLASMIC SIGNAL SENSOR AND SIGMA FACTOR ACTIVATOR FECR-RELATED"/>
    <property type="match status" value="1"/>
</dbReference>
<dbReference type="FunFam" id="2.60.120.1440:FF:000001">
    <property type="entry name" value="Putative anti-sigma factor"/>
    <property type="match status" value="1"/>
</dbReference>
<feature type="domain" description="Protein FecR C-terminal" evidence="3">
    <location>
        <begin position="333"/>
        <end position="402"/>
    </location>
</feature>
<dbReference type="RefSeq" id="WP_025607308.1">
    <property type="nucleotide sequence ID" value="NZ_CP021235.1"/>
</dbReference>
<sequence length="406" mass="45653">MRLNNSNFQLADLICKSIAGTLTEEESAVLTQWKAQPENEKLYDRIVDVQTIRHRFETYDQFDSHRALRTVKTRIREKSKPQAPGFLVQYLKYAAVLFVVGLAGSLYVYLNNKPGKELLGAAEQPVQTQGVQTEPRLMPAKNKAVLLLAGGEEIDLTQQGKELLKLSGLEVRNENNLLAYPDDEAAAGSVIAYNTLQVPVGGEYQVQLPDGTKVWLNSASSLKYPTHFTGDRREVELHGEAYFEVQKDAKQFVVTTGEVEVRVLGTKFNLSAYADDATIATTLVEGKVSMEGTAASKPTILTPDKQAVYSRANNKISVREVETGEYTAWKNGEFYFKKERLETILTKLARWYDIRVTYQHPSMKDKIFTGIALKSRPLEHILDLISKTSGINYRIENNKVILLEKE</sequence>
<protein>
    <recommendedName>
        <fullName evidence="6">Iron dicitrate transport regulator FecR</fullName>
    </recommendedName>
</protein>
<organism evidence="4 5">
    <name type="scientific">Pontibacter actiniarum</name>
    <dbReference type="NCBI Taxonomy" id="323450"/>
    <lineage>
        <taxon>Bacteria</taxon>
        <taxon>Pseudomonadati</taxon>
        <taxon>Bacteroidota</taxon>
        <taxon>Cytophagia</taxon>
        <taxon>Cytophagales</taxon>
        <taxon>Hymenobacteraceae</taxon>
        <taxon>Pontibacter</taxon>
    </lineage>
</organism>
<gene>
    <name evidence="4" type="ORF">CA264_11510</name>
</gene>
<evidence type="ECO:0000313" key="4">
    <source>
        <dbReference type="EMBL" id="ARS36011.1"/>
    </source>
</evidence>
<feature type="domain" description="FecR protein" evidence="2">
    <location>
        <begin position="195"/>
        <end position="288"/>
    </location>
</feature>
<name>A0A1X9YT49_9BACT</name>
<dbReference type="OrthoDB" id="1452822at2"/>
<evidence type="ECO:0000313" key="5">
    <source>
        <dbReference type="Proteomes" id="UP000266292"/>
    </source>
</evidence>
<evidence type="ECO:0000259" key="3">
    <source>
        <dbReference type="Pfam" id="PF16344"/>
    </source>
</evidence>
<dbReference type="GO" id="GO:0016989">
    <property type="term" value="F:sigma factor antagonist activity"/>
    <property type="evidence" value="ECO:0007669"/>
    <property type="project" value="TreeGrafter"/>
</dbReference>
<dbReference type="Proteomes" id="UP000266292">
    <property type="component" value="Chromosome"/>
</dbReference>
<dbReference type="AlphaFoldDB" id="A0A1X9YT49"/>
<keyword evidence="1" id="KW-0472">Membrane</keyword>
<dbReference type="STRING" id="709015.GCA_000472485_02323"/>
<dbReference type="Gene3D" id="3.55.50.30">
    <property type="match status" value="1"/>
</dbReference>
<keyword evidence="1" id="KW-0812">Transmembrane</keyword>
<accession>A0A1X9YT49</accession>
<dbReference type="EMBL" id="CP021235">
    <property type="protein sequence ID" value="ARS36011.1"/>
    <property type="molecule type" value="Genomic_DNA"/>
</dbReference>
<feature type="transmembrane region" description="Helical" evidence="1">
    <location>
        <begin position="90"/>
        <end position="110"/>
    </location>
</feature>
<dbReference type="PANTHER" id="PTHR30273:SF2">
    <property type="entry name" value="PROTEIN FECR"/>
    <property type="match status" value="1"/>
</dbReference>
<evidence type="ECO:0000259" key="2">
    <source>
        <dbReference type="Pfam" id="PF04773"/>
    </source>
</evidence>